<protein>
    <recommendedName>
        <fullName evidence="1">DUF4123 domain-containing protein</fullName>
    </recommendedName>
</protein>
<dbReference type="RefSeq" id="WP_103395277.1">
    <property type="nucleotide sequence ID" value="NZ_MUJK01000004.1"/>
</dbReference>
<evidence type="ECO:0000313" key="3">
    <source>
        <dbReference type="Proteomes" id="UP000237440"/>
    </source>
</evidence>
<dbReference type="InterPro" id="IPR025391">
    <property type="entry name" value="DUF4123"/>
</dbReference>
<evidence type="ECO:0000313" key="2">
    <source>
        <dbReference type="EMBL" id="POF41278.1"/>
    </source>
</evidence>
<dbReference type="AlphaFoldDB" id="A0A2S3VMU1"/>
<organism evidence="2 3">
    <name type="scientific">Pseudomonas laurylsulfativorans</name>
    <dbReference type="NCBI Taxonomy" id="1943631"/>
    <lineage>
        <taxon>Bacteria</taxon>
        <taxon>Pseudomonadati</taxon>
        <taxon>Pseudomonadota</taxon>
        <taxon>Gammaproteobacteria</taxon>
        <taxon>Pseudomonadales</taxon>
        <taxon>Pseudomonadaceae</taxon>
        <taxon>Pseudomonas</taxon>
    </lineage>
</organism>
<reference evidence="3" key="1">
    <citation type="submission" date="2017-02" db="EMBL/GenBank/DDBJ databases">
        <authorList>
            <person name="Furmanczyk E.M."/>
        </authorList>
    </citation>
    <scope>NUCLEOTIDE SEQUENCE [LARGE SCALE GENOMIC DNA]</scope>
    <source>
        <strain evidence="3">AP3_22</strain>
    </source>
</reference>
<gene>
    <name evidence="2" type="ORF">B0D71_13725</name>
</gene>
<feature type="domain" description="DUF4123" evidence="1">
    <location>
        <begin position="26"/>
        <end position="148"/>
    </location>
</feature>
<dbReference type="Pfam" id="PF13503">
    <property type="entry name" value="DUF4123"/>
    <property type="match status" value="1"/>
</dbReference>
<comment type="caution">
    <text evidence="2">The sequence shown here is derived from an EMBL/GenBank/DDBJ whole genome shotgun (WGS) entry which is preliminary data.</text>
</comment>
<accession>A0A2S3VMU1</accession>
<dbReference type="OrthoDB" id="6981030at2"/>
<evidence type="ECO:0000259" key="1">
    <source>
        <dbReference type="Pfam" id="PF13503"/>
    </source>
</evidence>
<dbReference type="Proteomes" id="UP000237440">
    <property type="component" value="Unassembled WGS sequence"/>
</dbReference>
<proteinExistence type="predicted"/>
<dbReference type="EMBL" id="MUJK01000004">
    <property type="protein sequence ID" value="POF41278.1"/>
    <property type="molecule type" value="Genomic_DNA"/>
</dbReference>
<sequence length="262" mass="29687">MQEIYEQWIDQLEGLCRAADLDHVDLIVDQAGSDISLLPALEAIEPAIPWFSFFSATPEETLLPHAPILMRISLNDWHHKAWLEEIIEQMGHMPRLMLLISPIPFDVLTKTLQGLSQLEWGGQSGLLRFYDPRVLPQLFASVLDSEQKQRFLSLALFWSWLDRDQRIAWQPGTYGSDQVLEEVNTPVVLTDTQFDRLGCISDAQKLIGIAVKAFSQLSSEECFVRCYHVVLQASCENYFGDLNAYAVDKFAVLSGAIGDEQE</sequence>
<keyword evidence="3" id="KW-1185">Reference proteome</keyword>
<name>A0A2S3VMU1_9PSED</name>